<dbReference type="Gene3D" id="3.40.190.10">
    <property type="entry name" value="Periplasmic binding protein-like II"/>
    <property type="match status" value="1"/>
</dbReference>
<evidence type="ECO:0000256" key="1">
    <source>
        <dbReference type="ARBA" id="ARBA00005695"/>
    </source>
</evidence>
<sequence length="115" mass="13428">GENNVTHPWLLERWEASQDLMTWTLYLRKGVKWNNGDDFIADDVVFTMKEWLDPEVGSSILGLMAYLKPENIEKVDNYTVRLQLDSPQIAVPEHLYLYPAQVMNHRTFEGDFLKA</sequence>
<proteinExistence type="inferred from homology"/>
<accession>X1RTW4</accession>
<feature type="non-terminal residue" evidence="5">
    <location>
        <position position="115"/>
    </location>
</feature>
<dbReference type="Pfam" id="PF00496">
    <property type="entry name" value="SBP_bac_5"/>
    <property type="match status" value="1"/>
</dbReference>
<keyword evidence="3" id="KW-0732">Signal</keyword>
<keyword evidence="2" id="KW-0813">Transport</keyword>
<evidence type="ECO:0000256" key="2">
    <source>
        <dbReference type="ARBA" id="ARBA00022448"/>
    </source>
</evidence>
<dbReference type="SUPFAM" id="SSF53850">
    <property type="entry name" value="Periplasmic binding protein-like II"/>
    <property type="match status" value="1"/>
</dbReference>
<evidence type="ECO:0000313" key="5">
    <source>
        <dbReference type="EMBL" id="GAI84093.1"/>
    </source>
</evidence>
<dbReference type="GO" id="GO:0015833">
    <property type="term" value="P:peptide transport"/>
    <property type="evidence" value="ECO:0007669"/>
    <property type="project" value="TreeGrafter"/>
</dbReference>
<feature type="domain" description="Solute-binding protein family 5" evidence="4">
    <location>
        <begin position="7"/>
        <end position="103"/>
    </location>
</feature>
<organism evidence="5">
    <name type="scientific">marine sediment metagenome</name>
    <dbReference type="NCBI Taxonomy" id="412755"/>
    <lineage>
        <taxon>unclassified sequences</taxon>
        <taxon>metagenomes</taxon>
        <taxon>ecological metagenomes</taxon>
    </lineage>
</organism>
<dbReference type="PANTHER" id="PTHR30290">
    <property type="entry name" value="PERIPLASMIC BINDING COMPONENT OF ABC TRANSPORTER"/>
    <property type="match status" value="1"/>
</dbReference>
<dbReference type="PANTHER" id="PTHR30290:SF9">
    <property type="entry name" value="OLIGOPEPTIDE-BINDING PROTEIN APPA"/>
    <property type="match status" value="1"/>
</dbReference>
<feature type="non-terminal residue" evidence="5">
    <location>
        <position position="1"/>
    </location>
</feature>
<comment type="caution">
    <text evidence="5">The sequence shown here is derived from an EMBL/GenBank/DDBJ whole genome shotgun (WGS) entry which is preliminary data.</text>
</comment>
<name>X1RTW4_9ZZZZ</name>
<dbReference type="InterPro" id="IPR039424">
    <property type="entry name" value="SBP_5"/>
</dbReference>
<dbReference type="EMBL" id="BARW01013844">
    <property type="protein sequence ID" value="GAI84093.1"/>
    <property type="molecule type" value="Genomic_DNA"/>
</dbReference>
<protein>
    <recommendedName>
        <fullName evidence="4">Solute-binding protein family 5 domain-containing protein</fullName>
    </recommendedName>
</protein>
<dbReference type="InterPro" id="IPR000914">
    <property type="entry name" value="SBP_5_dom"/>
</dbReference>
<dbReference type="AlphaFoldDB" id="X1RTW4"/>
<evidence type="ECO:0000256" key="3">
    <source>
        <dbReference type="ARBA" id="ARBA00022729"/>
    </source>
</evidence>
<gene>
    <name evidence="5" type="ORF">S12H4_25049</name>
</gene>
<reference evidence="5" key="1">
    <citation type="journal article" date="2014" name="Front. Microbiol.">
        <title>High frequency of phylogenetically diverse reductive dehalogenase-homologous genes in deep subseafloor sedimentary metagenomes.</title>
        <authorList>
            <person name="Kawai M."/>
            <person name="Futagami T."/>
            <person name="Toyoda A."/>
            <person name="Takaki Y."/>
            <person name="Nishi S."/>
            <person name="Hori S."/>
            <person name="Arai W."/>
            <person name="Tsubouchi T."/>
            <person name="Morono Y."/>
            <person name="Uchiyama I."/>
            <person name="Ito T."/>
            <person name="Fujiyama A."/>
            <person name="Inagaki F."/>
            <person name="Takami H."/>
        </authorList>
    </citation>
    <scope>NUCLEOTIDE SEQUENCE</scope>
    <source>
        <strain evidence="5">Expedition CK06-06</strain>
    </source>
</reference>
<evidence type="ECO:0000259" key="4">
    <source>
        <dbReference type="Pfam" id="PF00496"/>
    </source>
</evidence>
<dbReference type="GO" id="GO:1904680">
    <property type="term" value="F:peptide transmembrane transporter activity"/>
    <property type="evidence" value="ECO:0007669"/>
    <property type="project" value="TreeGrafter"/>
</dbReference>
<comment type="similarity">
    <text evidence="1">Belongs to the bacterial solute-binding protein 5 family.</text>
</comment>